<sequence length="458" mass="47735">MGAGLTKRSHDTGHGELEMPGPNGWDASGDRDGTPASPAAPTPPPDAAFPPPVDPAPPTGPARAPEAAPASDAARPGAEPAPVRISLADADLLGGDIPFRPLSISEMLDAAIAYIRRHPRATLGLSVGVSTVIQVLGSLLAYYFIGPEASEEITPDILIRSIGTQFILGAIALVLSAYGILLVAGLLAPLIGRGLLGLPTSPRQAWRDARPRMGRLAAVAALIMTGSLAALVLPNAPLLLLIAAEGPVEAIIVAGVFGVPLGLAAMVWVYVLLVPAVPAVVMERRSVAGALRRARTLSRGRWWRTCGTLLLALLITVFMGMFALRAPFLVVQLAVFGDEGSGASVGALAVDTLGRIVSWSVVLPFDAGVIALLYVDRRMRREGFDLELRTRTHPAPAAGGGAPTGDAPDGPEAADDGFFELWRPTTLTARPQPPAPQPPPAPRQQPVPQQQPQTWTST</sequence>
<keyword evidence="2" id="KW-0472">Membrane</keyword>
<protein>
    <recommendedName>
        <fullName evidence="5">Glycerophosphoryl diester phosphodiesterase membrane domain-containing protein</fullName>
    </recommendedName>
</protein>
<feature type="compositionally biased region" description="Pro residues" evidence="1">
    <location>
        <begin position="431"/>
        <end position="445"/>
    </location>
</feature>
<keyword evidence="2" id="KW-0812">Transmembrane</keyword>
<feature type="transmembrane region" description="Helical" evidence="2">
    <location>
        <begin position="165"/>
        <end position="196"/>
    </location>
</feature>
<feature type="transmembrane region" description="Helical" evidence="2">
    <location>
        <begin position="302"/>
        <end position="324"/>
    </location>
</feature>
<feature type="compositionally biased region" description="Basic and acidic residues" evidence="1">
    <location>
        <begin position="8"/>
        <end position="17"/>
    </location>
</feature>
<feature type="compositionally biased region" description="Low complexity" evidence="1">
    <location>
        <begin position="61"/>
        <end position="78"/>
    </location>
</feature>
<evidence type="ECO:0000313" key="4">
    <source>
        <dbReference type="Proteomes" id="UP001500266"/>
    </source>
</evidence>
<feature type="transmembrane region" description="Helical" evidence="2">
    <location>
        <begin position="250"/>
        <end position="281"/>
    </location>
</feature>
<feature type="region of interest" description="Disordered" evidence="1">
    <location>
        <begin position="387"/>
        <end position="458"/>
    </location>
</feature>
<name>A0ABP7Y076_9ACTN</name>
<dbReference type="EMBL" id="BAABDO010000004">
    <property type="protein sequence ID" value="GAA4128712.1"/>
    <property type="molecule type" value="Genomic_DNA"/>
</dbReference>
<evidence type="ECO:0000256" key="1">
    <source>
        <dbReference type="SAM" id="MobiDB-lite"/>
    </source>
</evidence>
<organism evidence="3 4">
    <name type="scientific">Actinomadura keratinilytica</name>
    <dbReference type="NCBI Taxonomy" id="547461"/>
    <lineage>
        <taxon>Bacteria</taxon>
        <taxon>Bacillati</taxon>
        <taxon>Actinomycetota</taxon>
        <taxon>Actinomycetes</taxon>
        <taxon>Streptosporangiales</taxon>
        <taxon>Thermomonosporaceae</taxon>
        <taxon>Actinomadura</taxon>
    </lineage>
</organism>
<evidence type="ECO:0000256" key="2">
    <source>
        <dbReference type="SAM" id="Phobius"/>
    </source>
</evidence>
<proteinExistence type="predicted"/>
<accession>A0ABP7Y076</accession>
<feature type="region of interest" description="Disordered" evidence="1">
    <location>
        <begin position="1"/>
        <end position="80"/>
    </location>
</feature>
<gene>
    <name evidence="3" type="ORF">GCM10022416_04610</name>
</gene>
<comment type="caution">
    <text evidence="3">The sequence shown here is derived from an EMBL/GenBank/DDBJ whole genome shotgun (WGS) entry which is preliminary data.</text>
</comment>
<keyword evidence="4" id="KW-1185">Reference proteome</keyword>
<evidence type="ECO:0000313" key="3">
    <source>
        <dbReference type="EMBL" id="GAA4128712.1"/>
    </source>
</evidence>
<evidence type="ECO:0008006" key="5">
    <source>
        <dbReference type="Google" id="ProtNLM"/>
    </source>
</evidence>
<dbReference type="Proteomes" id="UP001500266">
    <property type="component" value="Unassembled WGS sequence"/>
</dbReference>
<feature type="transmembrane region" description="Helical" evidence="2">
    <location>
        <begin position="216"/>
        <end position="244"/>
    </location>
</feature>
<reference evidence="4" key="1">
    <citation type="journal article" date="2019" name="Int. J. Syst. Evol. Microbiol.">
        <title>The Global Catalogue of Microorganisms (GCM) 10K type strain sequencing project: providing services to taxonomists for standard genome sequencing and annotation.</title>
        <authorList>
            <consortium name="The Broad Institute Genomics Platform"/>
            <consortium name="The Broad Institute Genome Sequencing Center for Infectious Disease"/>
            <person name="Wu L."/>
            <person name="Ma J."/>
        </authorList>
    </citation>
    <scope>NUCLEOTIDE SEQUENCE [LARGE SCALE GENOMIC DNA]</scope>
    <source>
        <strain evidence="4">JCM 17316</strain>
    </source>
</reference>
<keyword evidence="2" id="KW-1133">Transmembrane helix</keyword>
<feature type="compositionally biased region" description="Low complexity" evidence="1">
    <location>
        <begin position="446"/>
        <end position="458"/>
    </location>
</feature>
<feature type="transmembrane region" description="Helical" evidence="2">
    <location>
        <begin position="356"/>
        <end position="375"/>
    </location>
</feature>
<feature type="compositionally biased region" description="Pro residues" evidence="1">
    <location>
        <begin position="38"/>
        <end position="60"/>
    </location>
</feature>
<feature type="transmembrane region" description="Helical" evidence="2">
    <location>
        <begin position="123"/>
        <end position="145"/>
    </location>
</feature>